<evidence type="ECO:0000313" key="2">
    <source>
        <dbReference type="Proteomes" id="UP000054928"/>
    </source>
</evidence>
<dbReference type="EMBL" id="CCYD01000207">
    <property type="protein sequence ID" value="CEG36543.1"/>
    <property type="molecule type" value="Genomic_DNA"/>
</dbReference>
<dbReference type="RefSeq" id="XP_024572912.1">
    <property type="nucleotide sequence ID" value="XM_024721768.1"/>
</dbReference>
<protein>
    <submittedName>
        <fullName evidence="1">Uncharacterized protein</fullName>
    </submittedName>
</protein>
<accession>A0A0P1A8M4</accession>
<dbReference type="AlphaFoldDB" id="A0A0P1A8M4"/>
<sequence>MLKSRIEKDVILKDSYLITWFQEASVLNARANELLIILREAHVHDAYIVRYCSDLAGHSDKSKELLRRVQAEVTNEWSEMDDAEVLNNFMLRKFSFDDPVYSKNSKIKSRK</sequence>
<organism evidence="1 2">
    <name type="scientific">Plasmopara halstedii</name>
    <name type="common">Downy mildew of sunflower</name>
    <dbReference type="NCBI Taxonomy" id="4781"/>
    <lineage>
        <taxon>Eukaryota</taxon>
        <taxon>Sar</taxon>
        <taxon>Stramenopiles</taxon>
        <taxon>Oomycota</taxon>
        <taxon>Peronosporomycetes</taxon>
        <taxon>Peronosporales</taxon>
        <taxon>Peronosporaceae</taxon>
        <taxon>Plasmopara</taxon>
    </lineage>
</organism>
<keyword evidence="2" id="KW-1185">Reference proteome</keyword>
<proteinExistence type="predicted"/>
<evidence type="ECO:0000313" key="1">
    <source>
        <dbReference type="EMBL" id="CEG36543.1"/>
    </source>
</evidence>
<dbReference type="GeneID" id="36398146"/>
<name>A0A0P1A8M4_PLAHL</name>
<dbReference type="Proteomes" id="UP000054928">
    <property type="component" value="Unassembled WGS sequence"/>
</dbReference>
<reference evidence="2" key="1">
    <citation type="submission" date="2014-09" db="EMBL/GenBank/DDBJ databases">
        <authorList>
            <person name="Sharma Rahul"/>
            <person name="Thines Marco"/>
        </authorList>
    </citation>
    <scope>NUCLEOTIDE SEQUENCE [LARGE SCALE GENOMIC DNA]</scope>
</reference>